<protein>
    <submittedName>
        <fullName evidence="1">Uncharacterized protein</fullName>
    </submittedName>
</protein>
<proteinExistence type="predicted"/>
<organism evidence="1">
    <name type="scientific">Ajellomyces dermatitidis (strain ATCC 18188 / CBS 674.68)</name>
    <name type="common">Blastomyces dermatitidis</name>
    <dbReference type="NCBI Taxonomy" id="653446"/>
    <lineage>
        <taxon>Eukaryota</taxon>
        <taxon>Fungi</taxon>
        <taxon>Dikarya</taxon>
        <taxon>Ascomycota</taxon>
        <taxon>Pezizomycotina</taxon>
        <taxon>Eurotiomycetes</taxon>
        <taxon>Eurotiomycetidae</taxon>
        <taxon>Onygenales</taxon>
        <taxon>Ajellomycetaceae</taxon>
        <taxon>Blastomyces</taxon>
    </lineage>
</organism>
<reference evidence="1" key="1">
    <citation type="submission" date="2010-03" db="EMBL/GenBank/DDBJ databases">
        <title>Annotation of Blastomyces dermatitidis strain ATCC 18188.</title>
        <authorList>
            <consortium name="The Broad Institute Genome Sequencing Platform"/>
            <consortium name="Broad Institute Genome Sequencing Center for Infectious Disease."/>
            <person name="Cuomo C."/>
            <person name="Klein B."/>
            <person name="Sullivan T."/>
            <person name="Heitman J."/>
            <person name="Young S."/>
            <person name="Zeng Q."/>
            <person name="Gargeya S."/>
            <person name="Alvarado L."/>
            <person name="Berlin A.M."/>
            <person name="Chapman S.B."/>
            <person name="Chen Z."/>
            <person name="Freedman E."/>
            <person name="Gellesch M."/>
            <person name="Goldberg J."/>
            <person name="Griggs A."/>
            <person name="Gujja S."/>
            <person name="Heilman E."/>
            <person name="Heiman D."/>
            <person name="Howarth C."/>
            <person name="Mehta T."/>
            <person name="Neiman D."/>
            <person name="Pearson M."/>
            <person name="Roberts A."/>
            <person name="Saif S."/>
            <person name="Shea T."/>
            <person name="Shenoy N."/>
            <person name="Sisk P."/>
            <person name="Stolte C."/>
            <person name="Sykes S."/>
            <person name="White J."/>
            <person name="Yandava C."/>
            <person name="Haas B."/>
            <person name="Nusbaum C."/>
            <person name="Birren B."/>
        </authorList>
    </citation>
    <scope>NUCLEOTIDE SEQUENCE</scope>
    <source>
        <strain evidence="1">ATCC 18188</strain>
    </source>
</reference>
<feature type="non-terminal residue" evidence="1">
    <location>
        <position position="1"/>
    </location>
</feature>
<dbReference type="Proteomes" id="UP000007802">
    <property type="component" value="Unassembled WGS sequence"/>
</dbReference>
<feature type="non-terminal residue" evidence="1">
    <location>
        <position position="158"/>
    </location>
</feature>
<evidence type="ECO:0000313" key="1">
    <source>
        <dbReference type="EMBL" id="KMW68057.1"/>
    </source>
</evidence>
<dbReference type="EMBL" id="GG749447">
    <property type="protein sequence ID" value="KMW68057.1"/>
    <property type="molecule type" value="Genomic_DNA"/>
</dbReference>
<gene>
    <name evidence="1" type="ORF">BDDG_12554</name>
</gene>
<sequence length="158" mass="17083">LSHIDRSVFTDNSKLSVESLIKNLKNVIMKKLSMSCVTESSVFLSVSSTTSFSAALSQSSTLVPVSGSPALTISVLTTSTSATPGFTVSVFVTSSPCFKKILHKLSESYFSFYFALMSEVILIEDDNTAEITLFYSQASSVTFSLFSAEKTVCTLSYK</sequence>
<name>A0A0J9EPX8_AJEDA</name>
<dbReference type="AlphaFoldDB" id="A0A0J9EPX8"/>
<accession>A0A0J9EPX8</accession>